<accession>A0A2M7H578</accession>
<reference evidence="1 2" key="1">
    <citation type="submission" date="2017-09" db="EMBL/GenBank/DDBJ databases">
        <title>Depth-based differentiation of microbial function through sediment-hosted aquifers and enrichment of novel symbionts in the deep terrestrial subsurface.</title>
        <authorList>
            <person name="Probst A.J."/>
            <person name="Ladd B."/>
            <person name="Jarett J.K."/>
            <person name="Geller-Mcgrath D.E."/>
            <person name="Sieber C.M."/>
            <person name="Emerson J.B."/>
            <person name="Anantharaman K."/>
            <person name="Thomas B.C."/>
            <person name="Malmstrom R."/>
            <person name="Stieglmeier M."/>
            <person name="Klingl A."/>
            <person name="Woyke T."/>
            <person name="Ryan C.M."/>
            <person name="Banfield J.F."/>
        </authorList>
    </citation>
    <scope>NUCLEOTIDE SEQUENCE [LARGE SCALE GENOMIC DNA]</scope>
    <source>
        <strain evidence="1">CG15_BIG_FIL_POST_REV_8_21_14_020_45_12</strain>
    </source>
</reference>
<gene>
    <name evidence="1" type="ORF">COW24_00325</name>
</gene>
<evidence type="ECO:0000313" key="1">
    <source>
        <dbReference type="EMBL" id="PIW37370.1"/>
    </source>
</evidence>
<dbReference type="EMBL" id="PFGC01000007">
    <property type="protein sequence ID" value="PIW37370.1"/>
    <property type="molecule type" value="Genomic_DNA"/>
</dbReference>
<dbReference type="Proteomes" id="UP000230292">
    <property type="component" value="Unassembled WGS sequence"/>
</dbReference>
<evidence type="ECO:0000313" key="2">
    <source>
        <dbReference type="Proteomes" id="UP000230292"/>
    </source>
</evidence>
<dbReference type="AlphaFoldDB" id="A0A2M7H578"/>
<comment type="caution">
    <text evidence="1">The sequence shown here is derived from an EMBL/GenBank/DDBJ whole genome shotgun (WGS) entry which is preliminary data.</text>
</comment>
<sequence>MNVKPKILCIGPLGSMEQLQRISLQFGFDAHVAIGVTQAKAELLDNPDLHALLISEVADYHGNFGVDAAVQLTREFPDQVINCGVLYAMVCPTVGEAEELRRDFGIDLLQAFPDPGPVLNWLKQLAIQYAQSN</sequence>
<organism evidence="1 2">
    <name type="scientific">Candidatus Kerfeldbacteria bacterium CG15_BIG_FIL_POST_REV_8_21_14_020_45_12</name>
    <dbReference type="NCBI Taxonomy" id="2014247"/>
    <lineage>
        <taxon>Bacteria</taxon>
        <taxon>Candidatus Kerfeldiibacteriota</taxon>
    </lineage>
</organism>
<name>A0A2M7H578_9BACT</name>
<protein>
    <submittedName>
        <fullName evidence="1">Uncharacterized protein</fullName>
    </submittedName>
</protein>
<proteinExistence type="predicted"/>